<dbReference type="InterPro" id="IPR052158">
    <property type="entry name" value="INH-QAR"/>
</dbReference>
<name>A0A6G4WMB1_9HYPH</name>
<comment type="caution">
    <text evidence="5">The sequence shown here is derived from an EMBL/GenBank/DDBJ whole genome shotgun (WGS) entry which is preliminary data.</text>
</comment>
<dbReference type="InterPro" id="IPR009057">
    <property type="entry name" value="Homeodomain-like_sf"/>
</dbReference>
<dbReference type="SUPFAM" id="SSF52317">
    <property type="entry name" value="Class I glutamine amidotransferase-like"/>
    <property type="match status" value="1"/>
</dbReference>
<dbReference type="PANTHER" id="PTHR43130">
    <property type="entry name" value="ARAC-FAMILY TRANSCRIPTIONAL REGULATOR"/>
    <property type="match status" value="1"/>
</dbReference>
<keyword evidence="3" id="KW-0804">Transcription</keyword>
<dbReference type="SUPFAM" id="SSF46689">
    <property type="entry name" value="Homeodomain-like"/>
    <property type="match status" value="2"/>
</dbReference>
<dbReference type="PROSITE" id="PS00041">
    <property type="entry name" value="HTH_ARAC_FAMILY_1"/>
    <property type="match status" value="1"/>
</dbReference>
<dbReference type="InterPro" id="IPR018062">
    <property type="entry name" value="HTH_AraC-typ_CS"/>
</dbReference>
<gene>
    <name evidence="5" type="ORF">G6N73_30600</name>
</gene>
<dbReference type="Gene3D" id="3.40.50.880">
    <property type="match status" value="1"/>
</dbReference>
<dbReference type="Pfam" id="PF01965">
    <property type="entry name" value="DJ-1_PfpI"/>
    <property type="match status" value="1"/>
</dbReference>
<dbReference type="AlphaFoldDB" id="A0A6G4WMB1"/>
<evidence type="ECO:0000256" key="2">
    <source>
        <dbReference type="ARBA" id="ARBA00023125"/>
    </source>
</evidence>
<protein>
    <submittedName>
        <fullName evidence="5">GlxA family transcriptional regulator</fullName>
    </submittedName>
</protein>
<dbReference type="PANTHER" id="PTHR43130:SF3">
    <property type="entry name" value="HTH-TYPE TRANSCRIPTIONAL REGULATOR RV1931C"/>
    <property type="match status" value="1"/>
</dbReference>
<dbReference type="Proteomes" id="UP001642900">
    <property type="component" value="Unassembled WGS sequence"/>
</dbReference>
<dbReference type="GO" id="GO:0043565">
    <property type="term" value="F:sequence-specific DNA binding"/>
    <property type="evidence" value="ECO:0007669"/>
    <property type="project" value="InterPro"/>
</dbReference>
<dbReference type="Pfam" id="PF12833">
    <property type="entry name" value="HTH_18"/>
    <property type="match status" value="1"/>
</dbReference>
<evidence type="ECO:0000259" key="4">
    <source>
        <dbReference type="PROSITE" id="PS01124"/>
    </source>
</evidence>
<keyword evidence="1" id="KW-0805">Transcription regulation</keyword>
<evidence type="ECO:0000256" key="3">
    <source>
        <dbReference type="ARBA" id="ARBA00023163"/>
    </source>
</evidence>
<accession>A0A6G4WMB1</accession>
<dbReference type="Gene3D" id="1.10.10.60">
    <property type="entry name" value="Homeodomain-like"/>
    <property type="match status" value="1"/>
</dbReference>
<sequence length="367" mass="40599">MTAQQPFLSKRTPTNAAHAGPIVFAFYLVPDFTMLAFTSAIEALRLANRVLGYKAFNWRLVSDGGGTVRASCGLSMPTDSYLALERKCLFGTDRPSMAIICADENVEEYSNKSLEAWLRECKHRGIDVGALGTGTYVLAKAGLLANKRCTIHWEKLPGFAERFSGTVPNTSIYEIDGGIWTCAGGSAPFDMMLHLIEREFGEQTAAGICELALVERVRAPGERQRLPLSRRCGILNETVIKAIQLMELHLTELLSMDDLAASLDLSRRQIERLFRRELDCSPVRYYRQLRLERARLLLTQSTMPIVDIAVACGFISASHFSKCYRETNGTSPQEARKTRLRPAQHPVAAGPAIANVKLPGQTFVEAA</sequence>
<keyword evidence="6" id="KW-1185">Reference proteome</keyword>
<evidence type="ECO:0000313" key="6">
    <source>
        <dbReference type="Proteomes" id="UP001642900"/>
    </source>
</evidence>
<dbReference type="InterPro" id="IPR018060">
    <property type="entry name" value="HTH_AraC"/>
</dbReference>
<dbReference type="GO" id="GO:0003700">
    <property type="term" value="F:DNA-binding transcription factor activity"/>
    <property type="evidence" value="ECO:0007669"/>
    <property type="project" value="InterPro"/>
</dbReference>
<dbReference type="PROSITE" id="PS01124">
    <property type="entry name" value="HTH_ARAC_FAMILY_2"/>
    <property type="match status" value="1"/>
</dbReference>
<dbReference type="InterPro" id="IPR029062">
    <property type="entry name" value="Class_I_gatase-like"/>
</dbReference>
<dbReference type="CDD" id="cd03136">
    <property type="entry name" value="GATase1_AraC_ArgR_like"/>
    <property type="match status" value="1"/>
</dbReference>
<dbReference type="InterPro" id="IPR002818">
    <property type="entry name" value="DJ-1/PfpI"/>
</dbReference>
<organism evidence="5 6">
    <name type="scientific">Allomesorhizobium camelthorni</name>
    <dbReference type="NCBI Taxonomy" id="475069"/>
    <lineage>
        <taxon>Bacteria</taxon>
        <taxon>Pseudomonadati</taxon>
        <taxon>Pseudomonadota</taxon>
        <taxon>Alphaproteobacteria</taxon>
        <taxon>Hyphomicrobiales</taxon>
        <taxon>Phyllobacteriaceae</taxon>
        <taxon>Allomesorhizobium</taxon>
    </lineage>
</organism>
<dbReference type="SMART" id="SM00342">
    <property type="entry name" value="HTH_ARAC"/>
    <property type="match status" value="1"/>
</dbReference>
<keyword evidence="2" id="KW-0238">DNA-binding</keyword>
<evidence type="ECO:0000256" key="1">
    <source>
        <dbReference type="ARBA" id="ARBA00023015"/>
    </source>
</evidence>
<dbReference type="EMBL" id="JAAKZF010000094">
    <property type="protein sequence ID" value="NGO55346.1"/>
    <property type="molecule type" value="Genomic_DNA"/>
</dbReference>
<proteinExistence type="predicted"/>
<reference evidence="5 6" key="1">
    <citation type="submission" date="2020-02" db="EMBL/GenBank/DDBJ databases">
        <title>Genome sequence of strain CCNWXJ40-4.</title>
        <authorList>
            <person name="Gao J."/>
            <person name="Sun J."/>
        </authorList>
    </citation>
    <scope>NUCLEOTIDE SEQUENCE [LARGE SCALE GENOMIC DNA]</scope>
    <source>
        <strain evidence="5 6">CCNWXJ 40-4</strain>
    </source>
</reference>
<evidence type="ECO:0000313" key="5">
    <source>
        <dbReference type="EMBL" id="NGO55346.1"/>
    </source>
</evidence>
<feature type="domain" description="HTH araC/xylS-type" evidence="4">
    <location>
        <begin position="240"/>
        <end position="338"/>
    </location>
</feature>